<dbReference type="GO" id="GO:0016853">
    <property type="term" value="F:isomerase activity"/>
    <property type="evidence" value="ECO:0007669"/>
    <property type="project" value="UniProtKB-KW"/>
</dbReference>
<dbReference type="RefSeq" id="WP_378020938.1">
    <property type="nucleotide sequence ID" value="NZ_JBHSKG010000004.1"/>
</dbReference>
<evidence type="ECO:0000256" key="1">
    <source>
        <dbReference type="ARBA" id="ARBA00022432"/>
    </source>
</evidence>
<comment type="pathway">
    <text evidence="4">Carbohydrate degradation; glycolysis; D-glyceraldehyde 3-phosphate and glycerone phosphate from D-glucose: step 2/4.</text>
</comment>
<dbReference type="Proteomes" id="UP001596175">
    <property type="component" value="Unassembled WGS sequence"/>
</dbReference>
<keyword evidence="3 4" id="KW-0413">Isomerase</keyword>
<dbReference type="InterPro" id="IPR046348">
    <property type="entry name" value="SIS_dom_sf"/>
</dbReference>
<evidence type="ECO:0000256" key="3">
    <source>
        <dbReference type="ARBA" id="ARBA00023235"/>
    </source>
</evidence>
<dbReference type="EC" id="5.3.1.9" evidence="4"/>
<proteinExistence type="inferred from homology"/>
<protein>
    <recommendedName>
        <fullName evidence="4">Glucose-6-phosphate isomerase</fullName>
        <ecNumber evidence="4">5.3.1.9</ecNumber>
    </recommendedName>
</protein>
<evidence type="ECO:0000256" key="2">
    <source>
        <dbReference type="ARBA" id="ARBA00023152"/>
    </source>
</evidence>
<keyword evidence="2 4" id="KW-0324">Glycolysis</keyword>
<dbReference type="SUPFAM" id="SSF53697">
    <property type="entry name" value="SIS domain"/>
    <property type="match status" value="1"/>
</dbReference>
<dbReference type="Gene3D" id="3.40.50.10490">
    <property type="entry name" value="Glucose-6-phosphate isomerase like protein, domain 1"/>
    <property type="match status" value="3"/>
</dbReference>
<evidence type="ECO:0000313" key="6">
    <source>
        <dbReference type="Proteomes" id="UP001596175"/>
    </source>
</evidence>
<dbReference type="PRINTS" id="PR00662">
    <property type="entry name" value="G6PISOMERASE"/>
</dbReference>
<reference evidence="6" key="1">
    <citation type="journal article" date="2019" name="Int. J. Syst. Evol. Microbiol.">
        <title>The Global Catalogue of Microorganisms (GCM) 10K type strain sequencing project: providing services to taxonomists for standard genome sequencing and annotation.</title>
        <authorList>
            <consortium name="The Broad Institute Genomics Platform"/>
            <consortium name="The Broad Institute Genome Sequencing Center for Infectious Disease"/>
            <person name="Wu L."/>
            <person name="Ma J."/>
        </authorList>
    </citation>
    <scope>NUCLEOTIDE SEQUENCE [LARGE SCALE GENOMIC DNA]</scope>
    <source>
        <strain evidence="6">XZYJ18</strain>
    </source>
</reference>
<dbReference type="InterPro" id="IPR001672">
    <property type="entry name" value="G6P_Isomerase"/>
</dbReference>
<dbReference type="PROSITE" id="PS51463">
    <property type="entry name" value="P_GLUCOSE_ISOMERASE_3"/>
    <property type="match status" value="2"/>
</dbReference>
<evidence type="ECO:0000256" key="4">
    <source>
        <dbReference type="RuleBase" id="RU000612"/>
    </source>
</evidence>
<dbReference type="PANTHER" id="PTHR11469:SF1">
    <property type="entry name" value="GLUCOSE-6-PHOSPHATE ISOMERASE"/>
    <property type="match status" value="1"/>
</dbReference>
<accession>A0ABV9ZEZ1</accession>
<name>A0ABV9ZEZ1_9PSEU</name>
<comment type="caution">
    <text evidence="5">The sequence shown here is derived from an EMBL/GenBank/DDBJ whole genome shotgun (WGS) entry which is preliminary data.</text>
</comment>
<comment type="similarity">
    <text evidence="4">Belongs to the GPI family.</text>
</comment>
<comment type="catalytic activity">
    <reaction evidence="4">
        <text>alpha-D-glucose 6-phosphate = beta-D-fructose 6-phosphate</text>
        <dbReference type="Rhea" id="RHEA:11816"/>
        <dbReference type="ChEBI" id="CHEBI:57634"/>
        <dbReference type="ChEBI" id="CHEBI:58225"/>
        <dbReference type="EC" id="5.3.1.9"/>
    </reaction>
</comment>
<sequence>MSAAGGSGAEVRIVDGDLADAANALIEKLVGDGAASKLSAGDATLWGPDAEPEASKRLSWVNLHETSRPLVDELAALRRALHDDGVDRVVLAGMGGSSLAPEVICATRSGGSVGGEFPLVVLDTTDPMQVSDALAGDLSRTVLVVSSKSGGTVETDSQRRVFTEVFEANGIDAASRMVVVTDPGTKLADLARDQGYRSLIEADPGVGGRYSALTAFGLVPSALTGVDIGALLDEAAAVAPELARDSADNPAVVLAAAMAAAHNAGAEKVVLADTGSGLVGFGNWAEQLIAESTGKQGTGLLPVVVEGPDAPGFSDHGRDATPVALGPADTGAQVSVTGTLGGQFLLWEHAVALAGRLIGINPFDQPDVESAKQATRDLLAEAGSGSGSGSADDSPVVTDGVIEIRAAGDASWLGQPATVIDAIQALVDAAPDAGYISVQAYLDRLDDASFATLRPELAKATGLQTTFGWGPRFLHSTGQYHKGGHQNGVFLQITGSVADDLAIPGQPFSFGTLEHAQARGDAGVLAAAKNGGTPRPVLRLHLADRAAGLVALANAVREVSR</sequence>
<dbReference type="EMBL" id="JBHSKG010000004">
    <property type="protein sequence ID" value="MFC5138752.1"/>
    <property type="molecule type" value="Genomic_DNA"/>
</dbReference>
<organism evidence="5 6">
    <name type="scientific">Actinomycetospora rhizophila</name>
    <dbReference type="NCBI Taxonomy" id="1416876"/>
    <lineage>
        <taxon>Bacteria</taxon>
        <taxon>Bacillati</taxon>
        <taxon>Actinomycetota</taxon>
        <taxon>Actinomycetes</taxon>
        <taxon>Pseudonocardiales</taxon>
        <taxon>Pseudonocardiaceae</taxon>
        <taxon>Actinomycetospora</taxon>
    </lineage>
</organism>
<evidence type="ECO:0000313" key="5">
    <source>
        <dbReference type="EMBL" id="MFC5138752.1"/>
    </source>
</evidence>
<keyword evidence="1 4" id="KW-0312">Gluconeogenesis</keyword>
<keyword evidence="6" id="KW-1185">Reference proteome</keyword>
<gene>
    <name evidence="5" type="ORF">ACFPK1_10960</name>
</gene>
<dbReference type="PANTHER" id="PTHR11469">
    <property type="entry name" value="GLUCOSE-6-PHOSPHATE ISOMERASE"/>
    <property type="match status" value="1"/>
</dbReference>
<dbReference type="Pfam" id="PF00342">
    <property type="entry name" value="PGI"/>
    <property type="match status" value="1"/>
</dbReference>